<keyword evidence="6" id="KW-1185">Reference proteome</keyword>
<dbReference type="SMART" id="SM00420">
    <property type="entry name" value="HTH_DEOR"/>
    <property type="match status" value="1"/>
</dbReference>
<dbReference type="SUPFAM" id="SSF46785">
    <property type="entry name" value="Winged helix' DNA-binding domain"/>
    <property type="match status" value="1"/>
</dbReference>
<dbReference type="Proteomes" id="UP000292118">
    <property type="component" value="Chromosome"/>
</dbReference>
<dbReference type="Gene3D" id="1.10.10.10">
    <property type="entry name" value="Winged helix-like DNA-binding domain superfamily/Winged helix DNA-binding domain"/>
    <property type="match status" value="1"/>
</dbReference>
<dbReference type="PANTHER" id="PTHR30146:SF155">
    <property type="entry name" value="ALANINE RACEMASE"/>
    <property type="match status" value="1"/>
</dbReference>
<dbReference type="OrthoDB" id="3252280at2"/>
<feature type="domain" description="HTH deoR-type" evidence="4">
    <location>
        <begin position="3"/>
        <end position="58"/>
    </location>
</feature>
<name>A0A4P6F6W2_9MICO</name>
<dbReference type="PROSITE" id="PS00894">
    <property type="entry name" value="HTH_DEOR_1"/>
    <property type="match status" value="1"/>
</dbReference>
<dbReference type="InterPro" id="IPR036390">
    <property type="entry name" value="WH_DNA-bd_sf"/>
</dbReference>
<dbReference type="InterPro" id="IPR046335">
    <property type="entry name" value="LacI/GalR-like_sensor"/>
</dbReference>
<dbReference type="RefSeq" id="WP_129189644.1">
    <property type="nucleotide sequence ID" value="NZ_CP035493.1"/>
</dbReference>
<evidence type="ECO:0000256" key="2">
    <source>
        <dbReference type="ARBA" id="ARBA00023125"/>
    </source>
</evidence>
<sequence>MLATQRRDAILRELRLRGTVRISDLSRRLGVSVATLRRDVTELADEGLVERVHGGAAAVQRPAGDGGPGAPSSLAAVAALGVVVPQARYYFDRVLQGMREAAAELGVRLVLGVSDYDGDLEREHVRRTLALGVDGLLVAPADVEERDPHTYAMLRAVDVPVVIVERGSLDLTVGPALDHVRSDHAAGIQRALGHLAALGHERVAVAVNPLSVTATWLVEGFTAAAARFAPGHAERVVRLPRLGSPAPVLGAALDALLDRCAAEGITAVVAHPDEYAMALADLAALRGVAVPGGLSVVAYDDEVAELGAPPLTAVSPPKHDVGREAVRLVVDRVLGGGRSRGSSPQLTTLLPELVVRESTGPADPRPSVD</sequence>
<evidence type="ECO:0000259" key="4">
    <source>
        <dbReference type="PROSITE" id="PS51000"/>
    </source>
</evidence>
<dbReference type="InterPro" id="IPR028082">
    <property type="entry name" value="Peripla_BP_I"/>
</dbReference>
<dbReference type="PANTHER" id="PTHR30146">
    <property type="entry name" value="LACI-RELATED TRANSCRIPTIONAL REPRESSOR"/>
    <property type="match status" value="1"/>
</dbReference>
<protein>
    <submittedName>
        <fullName evidence="5">DeoR family transcriptional regulator</fullName>
    </submittedName>
</protein>
<keyword evidence="3" id="KW-0804">Transcription</keyword>
<evidence type="ECO:0000313" key="5">
    <source>
        <dbReference type="EMBL" id="QAY71195.1"/>
    </source>
</evidence>
<dbReference type="KEGG" id="xya:ET471_15100"/>
<dbReference type="Gene3D" id="3.40.50.2300">
    <property type="match status" value="2"/>
</dbReference>
<evidence type="ECO:0000256" key="3">
    <source>
        <dbReference type="ARBA" id="ARBA00023163"/>
    </source>
</evidence>
<dbReference type="InterPro" id="IPR001034">
    <property type="entry name" value="DeoR_HTH"/>
</dbReference>
<keyword evidence="2" id="KW-0238">DNA-binding</keyword>
<dbReference type="PROSITE" id="PS51000">
    <property type="entry name" value="HTH_DEOR_2"/>
    <property type="match status" value="1"/>
</dbReference>
<dbReference type="SUPFAM" id="SSF53822">
    <property type="entry name" value="Periplasmic binding protein-like I"/>
    <property type="match status" value="1"/>
</dbReference>
<organism evidence="5 6">
    <name type="scientific">Xylanimonas protaetiae</name>
    <dbReference type="NCBI Taxonomy" id="2509457"/>
    <lineage>
        <taxon>Bacteria</taxon>
        <taxon>Bacillati</taxon>
        <taxon>Actinomycetota</taxon>
        <taxon>Actinomycetes</taxon>
        <taxon>Micrococcales</taxon>
        <taxon>Promicromonosporaceae</taxon>
        <taxon>Xylanimonas</taxon>
    </lineage>
</organism>
<dbReference type="EMBL" id="CP035493">
    <property type="protein sequence ID" value="QAY71195.1"/>
    <property type="molecule type" value="Genomic_DNA"/>
</dbReference>
<dbReference type="AlphaFoldDB" id="A0A4P6F6W2"/>
<dbReference type="InterPro" id="IPR036388">
    <property type="entry name" value="WH-like_DNA-bd_sf"/>
</dbReference>
<accession>A0A4P6F6W2</accession>
<evidence type="ECO:0000256" key="1">
    <source>
        <dbReference type="ARBA" id="ARBA00023015"/>
    </source>
</evidence>
<dbReference type="Pfam" id="PF08220">
    <property type="entry name" value="HTH_DeoR"/>
    <property type="match status" value="1"/>
</dbReference>
<keyword evidence="1" id="KW-0805">Transcription regulation</keyword>
<proteinExistence type="predicted"/>
<dbReference type="GO" id="GO:0000976">
    <property type="term" value="F:transcription cis-regulatory region binding"/>
    <property type="evidence" value="ECO:0007669"/>
    <property type="project" value="TreeGrafter"/>
</dbReference>
<gene>
    <name evidence="5" type="ORF">ET471_15100</name>
</gene>
<dbReference type="GO" id="GO:0003700">
    <property type="term" value="F:DNA-binding transcription factor activity"/>
    <property type="evidence" value="ECO:0007669"/>
    <property type="project" value="InterPro"/>
</dbReference>
<evidence type="ECO:0000313" key="6">
    <source>
        <dbReference type="Proteomes" id="UP000292118"/>
    </source>
</evidence>
<dbReference type="InterPro" id="IPR018356">
    <property type="entry name" value="Tscrpt_reg_HTH_DeoR_CS"/>
</dbReference>
<reference evidence="5 6" key="1">
    <citation type="submission" date="2019-01" db="EMBL/GenBank/DDBJ databases">
        <title>Genome sequencing of strain FW10M-9.</title>
        <authorList>
            <person name="Heo J."/>
            <person name="Kim S.-J."/>
            <person name="Kim J.-S."/>
            <person name="Hong S.-B."/>
            <person name="Kwon S.-W."/>
        </authorList>
    </citation>
    <scope>NUCLEOTIDE SEQUENCE [LARGE SCALE GENOMIC DNA]</scope>
    <source>
        <strain evidence="5 6">FW10M-9</strain>
    </source>
</reference>
<dbReference type="PRINTS" id="PR00037">
    <property type="entry name" value="HTHLACR"/>
</dbReference>
<dbReference type="Pfam" id="PF13377">
    <property type="entry name" value="Peripla_BP_3"/>
    <property type="match status" value="1"/>
</dbReference>